<evidence type="ECO:0000313" key="8">
    <source>
        <dbReference type="EMBL" id="CAL8117549.1"/>
    </source>
</evidence>
<evidence type="ECO:0000313" key="9">
    <source>
        <dbReference type="Proteomes" id="UP001642540"/>
    </source>
</evidence>
<keyword evidence="1" id="KW-0479">Metal-binding</keyword>
<name>A0ABP1R1V9_9HEXA</name>
<dbReference type="EMBL" id="CAXLJM020000054">
    <property type="protein sequence ID" value="CAL8117549.1"/>
    <property type="molecule type" value="Genomic_DNA"/>
</dbReference>
<dbReference type="SMART" id="SM00355">
    <property type="entry name" value="ZnF_C2H2"/>
    <property type="match status" value="4"/>
</dbReference>
<dbReference type="Proteomes" id="UP001642540">
    <property type="component" value="Unassembled WGS sequence"/>
</dbReference>
<feature type="compositionally biased region" description="Acidic residues" evidence="6">
    <location>
        <begin position="36"/>
        <end position="45"/>
    </location>
</feature>
<feature type="compositionally biased region" description="Acidic residues" evidence="6">
    <location>
        <begin position="195"/>
        <end position="204"/>
    </location>
</feature>
<accession>A0ABP1R1V9</accession>
<evidence type="ECO:0000256" key="2">
    <source>
        <dbReference type="ARBA" id="ARBA00022771"/>
    </source>
</evidence>
<dbReference type="Pfam" id="PF00096">
    <property type="entry name" value="zf-C2H2"/>
    <property type="match status" value="3"/>
</dbReference>
<evidence type="ECO:0000256" key="3">
    <source>
        <dbReference type="ARBA" id="ARBA00022833"/>
    </source>
</evidence>
<dbReference type="SUPFAM" id="SSF57667">
    <property type="entry name" value="beta-beta-alpha zinc fingers"/>
    <property type="match status" value="2"/>
</dbReference>
<dbReference type="PROSITE" id="PS00028">
    <property type="entry name" value="ZINC_FINGER_C2H2_1"/>
    <property type="match status" value="3"/>
</dbReference>
<keyword evidence="3" id="KW-0862">Zinc</keyword>
<feature type="coiled-coil region" evidence="5">
    <location>
        <begin position="133"/>
        <end position="160"/>
    </location>
</feature>
<evidence type="ECO:0000259" key="7">
    <source>
        <dbReference type="PROSITE" id="PS50157"/>
    </source>
</evidence>
<evidence type="ECO:0000256" key="1">
    <source>
        <dbReference type="ARBA" id="ARBA00022723"/>
    </source>
</evidence>
<evidence type="ECO:0000256" key="6">
    <source>
        <dbReference type="SAM" id="MobiDB-lite"/>
    </source>
</evidence>
<dbReference type="InterPro" id="IPR013087">
    <property type="entry name" value="Znf_C2H2_type"/>
</dbReference>
<dbReference type="PANTHER" id="PTHR23235">
    <property type="entry name" value="KRUEPPEL-LIKE TRANSCRIPTION FACTOR"/>
    <property type="match status" value="1"/>
</dbReference>
<feature type="domain" description="C2H2-type" evidence="7">
    <location>
        <begin position="459"/>
        <end position="488"/>
    </location>
</feature>
<evidence type="ECO:0000256" key="4">
    <source>
        <dbReference type="PROSITE-ProRule" id="PRU00042"/>
    </source>
</evidence>
<dbReference type="PANTHER" id="PTHR23235:SF49">
    <property type="entry name" value="WILMS TUMOR PROTEIN"/>
    <property type="match status" value="1"/>
</dbReference>
<feature type="region of interest" description="Disordered" evidence="6">
    <location>
        <begin position="36"/>
        <end position="56"/>
    </location>
</feature>
<keyword evidence="9" id="KW-1185">Reference proteome</keyword>
<comment type="caution">
    <text evidence="8">The sequence shown here is derived from an EMBL/GenBank/DDBJ whole genome shotgun (WGS) entry which is preliminary data.</text>
</comment>
<proteinExistence type="predicted"/>
<dbReference type="PROSITE" id="PS50157">
    <property type="entry name" value="ZINC_FINGER_C2H2_2"/>
    <property type="match status" value="3"/>
</dbReference>
<keyword evidence="5" id="KW-0175">Coiled coil</keyword>
<feature type="region of interest" description="Disordered" evidence="6">
    <location>
        <begin position="185"/>
        <end position="223"/>
    </location>
</feature>
<protein>
    <recommendedName>
        <fullName evidence="7">C2H2-type domain-containing protein</fullName>
    </recommendedName>
</protein>
<keyword evidence="2 4" id="KW-0863">Zinc-finger</keyword>
<organism evidence="8 9">
    <name type="scientific">Orchesella dallaii</name>
    <dbReference type="NCBI Taxonomy" id="48710"/>
    <lineage>
        <taxon>Eukaryota</taxon>
        <taxon>Metazoa</taxon>
        <taxon>Ecdysozoa</taxon>
        <taxon>Arthropoda</taxon>
        <taxon>Hexapoda</taxon>
        <taxon>Collembola</taxon>
        <taxon>Entomobryomorpha</taxon>
        <taxon>Entomobryoidea</taxon>
        <taxon>Orchesellidae</taxon>
        <taxon>Orchesellinae</taxon>
        <taxon>Orchesella</taxon>
    </lineage>
</organism>
<dbReference type="InterPro" id="IPR036236">
    <property type="entry name" value="Znf_C2H2_sf"/>
</dbReference>
<gene>
    <name evidence="8" type="ORF">ODALV1_LOCUS17747</name>
</gene>
<reference evidence="8 9" key="1">
    <citation type="submission" date="2024-08" db="EMBL/GenBank/DDBJ databases">
        <authorList>
            <person name="Cucini C."/>
            <person name="Frati F."/>
        </authorList>
    </citation>
    <scope>NUCLEOTIDE SEQUENCE [LARGE SCALE GENOMIC DNA]</scope>
</reference>
<feature type="domain" description="C2H2-type" evidence="7">
    <location>
        <begin position="489"/>
        <end position="514"/>
    </location>
</feature>
<feature type="region of interest" description="Disordered" evidence="6">
    <location>
        <begin position="342"/>
        <end position="364"/>
    </location>
</feature>
<evidence type="ECO:0000256" key="5">
    <source>
        <dbReference type="SAM" id="Coils"/>
    </source>
</evidence>
<feature type="domain" description="C2H2-type" evidence="7">
    <location>
        <begin position="429"/>
        <end position="458"/>
    </location>
</feature>
<sequence length="514" mass="58496">MNRREENQRCLFCISPCSSNVKSKVIAQLFKTAYDPESDESDDETATPKKTANDSPLLNDREVSFFLGRRGGMDEIIQHQLKTVFILRKLGKIPQALLCELMTAHPLGPESWFSICSKCEIIVGRYYNVLQQISELKKNLIGMEQELQSKMEESQKAEGNKEYLHGTNWIYDFLRPQIFNSFGSSGANEQFENDREQDEPDNELESTLQVESLIPDPNDSDESIVELPDDVSISEVDQENEQDQLNLFQNELSTAFHGFEIEDVAGWMGGNAANMIGSSSAGSSVMIGVPVGVGPNFRSQARVKLEPTFRQYFACPQCAFKTNNEIEIEAHQRAAHSEVEAVPQAGPSSRSYVPTNRPVAHPSSSLRTPIIKKTVNRNNFKTTNTNNNNLIKNDALDNSDEKKKAEVEEVRRLQINRRAERKREELRKHKCVYVGCNRDYTKSSHLKAHLRTHTGEKPHRCSWTGCSWSFARRDELTRHYRTHTGLKTHQCEICEKSFSRADHLKVHLKIHTAH</sequence>
<dbReference type="Gene3D" id="3.30.160.60">
    <property type="entry name" value="Classic Zinc Finger"/>
    <property type="match status" value="3"/>
</dbReference>